<dbReference type="InterPro" id="IPR052705">
    <property type="entry name" value="Gliding_Motility_GTPase"/>
</dbReference>
<gene>
    <name evidence="5" type="ORF">FOF52_16915</name>
</gene>
<dbReference type="GO" id="GO:0005524">
    <property type="term" value="F:ATP binding"/>
    <property type="evidence" value="ECO:0007669"/>
    <property type="project" value="UniProtKB-KW"/>
</dbReference>
<keyword evidence="2" id="KW-0547">Nucleotide-binding</keyword>
<evidence type="ECO:0000313" key="6">
    <source>
        <dbReference type="Proteomes" id="UP000832041"/>
    </source>
</evidence>
<evidence type="ECO:0000256" key="2">
    <source>
        <dbReference type="ARBA" id="ARBA00022741"/>
    </source>
</evidence>
<evidence type="ECO:0000313" key="5">
    <source>
        <dbReference type="EMBL" id="UPT22438.1"/>
    </source>
</evidence>
<dbReference type="SUPFAM" id="SSF52540">
    <property type="entry name" value="P-loop containing nucleoside triphosphate hydrolases"/>
    <property type="match status" value="1"/>
</dbReference>
<keyword evidence="6" id="KW-1185">Reference proteome</keyword>
<keyword evidence="5" id="KW-0067">ATP-binding</keyword>
<evidence type="ECO:0000256" key="1">
    <source>
        <dbReference type="ARBA" id="ARBA00005290"/>
    </source>
</evidence>
<dbReference type="Proteomes" id="UP000832041">
    <property type="component" value="Chromosome"/>
</dbReference>
<sequence>MGFTPSPGSAPKKVSAKIVVAGGFGVGKTTLVGSVSEIPPVNTEAIMTQASVPYDDLSKTPDKQTTTVAMDFGRITIARDLVLYLFGTPGQSRFWFMWEDLTRGAIGAVIIVDTRRLEDSFQAIDYFEKYTDLPFLIAVNHFEGVPMHPVEDIRNALALEDDVPIVVFDARDRRQSAGVLAKLVEYTMNFNAETALSR</sequence>
<dbReference type="PANTHER" id="PTHR42708:SF1">
    <property type="entry name" value="GLIDING MOTILITY PROTEIN MGLA"/>
    <property type="match status" value="1"/>
</dbReference>
<evidence type="ECO:0000256" key="3">
    <source>
        <dbReference type="ARBA" id="ARBA00022801"/>
    </source>
</evidence>
<dbReference type="CDD" id="cd00882">
    <property type="entry name" value="Ras_like_GTPase"/>
    <property type="match status" value="1"/>
</dbReference>
<accession>A0ABY4L443</accession>
<protein>
    <submittedName>
        <fullName evidence="5">ATP-binding protein</fullName>
    </submittedName>
</protein>
<evidence type="ECO:0000256" key="4">
    <source>
        <dbReference type="ARBA" id="ARBA00023134"/>
    </source>
</evidence>
<dbReference type="RefSeq" id="WP_248590925.1">
    <property type="nucleotide sequence ID" value="NZ_BAABEB010000019.1"/>
</dbReference>
<dbReference type="PANTHER" id="PTHR42708">
    <property type="entry name" value="ATP/GTP-BINDING PROTEIN-RELATED"/>
    <property type="match status" value="1"/>
</dbReference>
<dbReference type="InterPro" id="IPR027417">
    <property type="entry name" value="P-loop_NTPase"/>
</dbReference>
<dbReference type="InterPro" id="IPR004130">
    <property type="entry name" value="Gpn"/>
</dbReference>
<dbReference type="Pfam" id="PF03029">
    <property type="entry name" value="ATP_bind_1"/>
    <property type="match status" value="1"/>
</dbReference>
<name>A0ABY4L443_THEAE</name>
<keyword evidence="4" id="KW-0342">GTP-binding</keyword>
<dbReference type="EMBL" id="CP051627">
    <property type="protein sequence ID" value="UPT22438.1"/>
    <property type="molecule type" value="Genomic_DNA"/>
</dbReference>
<comment type="similarity">
    <text evidence="1">Belongs to the GPN-loop GTPase family.</text>
</comment>
<organism evidence="5 6">
    <name type="scientific">Thermobifida alba</name>
    <name type="common">Thermomonospora alba</name>
    <dbReference type="NCBI Taxonomy" id="53522"/>
    <lineage>
        <taxon>Bacteria</taxon>
        <taxon>Bacillati</taxon>
        <taxon>Actinomycetota</taxon>
        <taxon>Actinomycetes</taxon>
        <taxon>Streptosporangiales</taxon>
        <taxon>Nocardiopsidaceae</taxon>
        <taxon>Thermobifida</taxon>
    </lineage>
</organism>
<proteinExistence type="inferred from homology"/>
<reference evidence="5 6" key="1">
    <citation type="submission" date="2020-04" db="EMBL/GenBank/DDBJ databases">
        <title>Thermobifida alba genome sequencing and assembly.</title>
        <authorList>
            <person name="Luzics S."/>
            <person name="Horvath B."/>
            <person name="Nagy I."/>
            <person name="Toth A."/>
            <person name="Nagy I."/>
            <person name="Kukolya J."/>
        </authorList>
    </citation>
    <scope>NUCLEOTIDE SEQUENCE [LARGE SCALE GENOMIC DNA]</scope>
    <source>
        <strain evidence="5 6">DSM 43795</strain>
    </source>
</reference>
<dbReference type="Gene3D" id="3.40.50.300">
    <property type="entry name" value="P-loop containing nucleotide triphosphate hydrolases"/>
    <property type="match status" value="1"/>
</dbReference>
<keyword evidence="3" id="KW-0378">Hydrolase</keyword>